<evidence type="ECO:0000256" key="1">
    <source>
        <dbReference type="SAM" id="MobiDB-lite"/>
    </source>
</evidence>
<sequence>MWVAQRCCGGMLVSRRPSSVWPGLRLLCCCGHGLCPVAPFATEAHSPWQEEVFEKVLRCHLAYLSSSPSPSSVPSHPPLWASVCSHCASFPTHVKEELPPSGRTAGRIPASLRRFPPSASHSVV</sequence>
<organism evidence="2 3">
    <name type="scientific">Triplophysa tibetana</name>
    <dbReference type="NCBI Taxonomy" id="1572043"/>
    <lineage>
        <taxon>Eukaryota</taxon>
        <taxon>Metazoa</taxon>
        <taxon>Chordata</taxon>
        <taxon>Craniata</taxon>
        <taxon>Vertebrata</taxon>
        <taxon>Euteleostomi</taxon>
        <taxon>Actinopterygii</taxon>
        <taxon>Neopterygii</taxon>
        <taxon>Teleostei</taxon>
        <taxon>Ostariophysi</taxon>
        <taxon>Cypriniformes</taxon>
        <taxon>Nemacheilidae</taxon>
        <taxon>Triplophysa</taxon>
    </lineage>
</organism>
<keyword evidence="3" id="KW-1185">Reference proteome</keyword>
<dbReference type="Proteomes" id="UP000324632">
    <property type="component" value="Chromosome 19"/>
</dbReference>
<reference evidence="2 3" key="1">
    <citation type="journal article" date="2019" name="Mol. Ecol. Resour.">
        <title>Chromosome-level genome assembly of Triplophysa tibetana, a fish adapted to the harsh high-altitude environment of the Tibetan Plateau.</title>
        <authorList>
            <person name="Yang X."/>
            <person name="Liu H."/>
            <person name="Ma Z."/>
            <person name="Zou Y."/>
            <person name="Zou M."/>
            <person name="Mao Y."/>
            <person name="Li X."/>
            <person name="Wang H."/>
            <person name="Chen T."/>
            <person name="Wang W."/>
            <person name="Yang R."/>
        </authorList>
    </citation>
    <scope>NUCLEOTIDE SEQUENCE [LARGE SCALE GENOMIC DNA]</scope>
    <source>
        <strain evidence="2">TTIB1903HZAU</strain>
        <tissue evidence="2">Muscle</tissue>
    </source>
</reference>
<dbReference type="AlphaFoldDB" id="A0A5A9NHL2"/>
<name>A0A5A9NHL2_9TELE</name>
<comment type="caution">
    <text evidence="2">The sequence shown here is derived from an EMBL/GenBank/DDBJ whole genome shotgun (WGS) entry which is preliminary data.</text>
</comment>
<proteinExistence type="predicted"/>
<gene>
    <name evidence="2" type="ORF">E1301_Tti009555</name>
</gene>
<protein>
    <submittedName>
        <fullName evidence="2">Uncharacterized protein</fullName>
    </submittedName>
</protein>
<feature type="region of interest" description="Disordered" evidence="1">
    <location>
        <begin position="98"/>
        <end position="124"/>
    </location>
</feature>
<dbReference type="EMBL" id="SOYY01000019">
    <property type="protein sequence ID" value="KAA0707967.1"/>
    <property type="molecule type" value="Genomic_DNA"/>
</dbReference>
<evidence type="ECO:0000313" key="3">
    <source>
        <dbReference type="Proteomes" id="UP000324632"/>
    </source>
</evidence>
<evidence type="ECO:0000313" key="2">
    <source>
        <dbReference type="EMBL" id="KAA0707967.1"/>
    </source>
</evidence>
<accession>A0A5A9NHL2</accession>